<evidence type="ECO:0000256" key="8">
    <source>
        <dbReference type="ARBA" id="ARBA00023180"/>
    </source>
</evidence>
<dbReference type="InterPro" id="IPR013032">
    <property type="entry name" value="EGF-like_CS"/>
</dbReference>
<comment type="subcellular location">
    <subcellularLocation>
        <location evidence="1">Membrane</location>
        <topology evidence="1">Single-pass type I membrane protein</topology>
    </subcellularLocation>
</comment>
<keyword evidence="7 9" id="KW-1015">Disulfide bond</keyword>
<sequence length="322" mass="34572">MSVFLRLGFCFLLLFCCAAAQGPDCGAGCHRHHGFCEQSGECRCKSGWRGAVCDQCVPSADCVHGWCESPGECICESGWSGARCDRDVRPCSSQPCSADSRCVDAAGGRGHVCICTATHCRTEETHCTVNGSLCQNGGSCVSSSSSFNTSSSSSNTSSSPSSSSSSFCLCPAGFTGSLCELQSAVCKSSVCVNGGRCVRRGLSYRCVCARRFSGSSCERHRPRVKAPQQHHTALHKPLETPGALASRSQLICFSVLALLTVLVVLGSTAIVFFQRCEVWMANVRYRQLVAQQRELIQDQATVNIILPEKIKLSSYSRHYTSI</sequence>
<evidence type="ECO:0000256" key="1">
    <source>
        <dbReference type="ARBA" id="ARBA00004479"/>
    </source>
</evidence>
<proteinExistence type="predicted"/>
<keyword evidence="10" id="KW-1185">Reference proteome</keyword>
<keyword evidence="5" id="KW-1133">Transmembrane helix</keyword>
<dbReference type="SUPFAM" id="SSF57196">
    <property type="entry name" value="EGF/Laminin"/>
    <property type="match status" value="1"/>
</dbReference>
<evidence type="ECO:0000256" key="6">
    <source>
        <dbReference type="ARBA" id="ARBA00023136"/>
    </source>
</evidence>
<evidence type="ECO:0000256" key="3">
    <source>
        <dbReference type="ARBA" id="ARBA00022692"/>
    </source>
</evidence>
<dbReference type="Pfam" id="PF21700">
    <property type="entry name" value="EGF_DL_JAG"/>
    <property type="match status" value="1"/>
</dbReference>
<dbReference type="SMART" id="SM00181">
    <property type="entry name" value="EGF"/>
    <property type="match status" value="4"/>
</dbReference>
<dbReference type="ZFIN" id="ZDB-GENE-120405-2">
    <property type="gene designation" value="dlk1"/>
</dbReference>
<protein>
    <submittedName>
        <fullName evidence="11">Protein delta homolog 1</fullName>
    </submittedName>
</protein>
<dbReference type="PROSITE" id="PS00022">
    <property type="entry name" value="EGF_1"/>
    <property type="match status" value="3"/>
</dbReference>
<dbReference type="PROSITE" id="PS01186">
    <property type="entry name" value="EGF_2"/>
    <property type="match status" value="1"/>
</dbReference>
<dbReference type="InterPro" id="IPR000742">
    <property type="entry name" value="EGF"/>
</dbReference>
<accession>A0A8M2BKT5</accession>
<dbReference type="CTD" id="8788"/>
<evidence type="ECO:0000256" key="4">
    <source>
        <dbReference type="ARBA" id="ARBA00022737"/>
    </source>
</evidence>
<name>A0A8M2BKT5_DANRE</name>
<reference evidence="11" key="1">
    <citation type="submission" date="2025-08" db="UniProtKB">
        <authorList>
            <consortium name="RefSeq"/>
        </authorList>
    </citation>
    <scope>IDENTIFICATION</scope>
    <source>
        <strain evidence="11">Tuebingen</strain>
        <tissue evidence="11">Fibroblasts and whole tissue</tissue>
    </source>
</reference>
<dbReference type="AlphaFoldDB" id="A0A8M2BKT5"/>
<dbReference type="PANTHER" id="PTHR24049">
    <property type="entry name" value="CRUMBS FAMILY MEMBER"/>
    <property type="match status" value="1"/>
</dbReference>
<dbReference type="AGR" id="ZFIN:ZDB-GENE-120405-2"/>
<keyword evidence="8" id="KW-0325">Glycoprotein</keyword>
<gene>
    <name evidence="11 12" type="primary">dlk1</name>
</gene>
<keyword evidence="3" id="KW-0812">Transmembrane</keyword>
<dbReference type="PANTHER" id="PTHR24049:SF42">
    <property type="entry name" value="DELTA LIKE NON-CANONICAL NOTCH LIGAND 1"/>
    <property type="match status" value="1"/>
</dbReference>
<dbReference type="Proteomes" id="UP000000437">
    <property type="component" value="Chromosome 17"/>
</dbReference>
<keyword evidence="4" id="KW-0677">Repeat</keyword>
<evidence type="ECO:0000313" key="11">
    <source>
        <dbReference type="RefSeq" id="XP_005173621.2"/>
    </source>
</evidence>
<dbReference type="FunFam" id="2.10.25.10:FF:000018">
    <property type="entry name" value="Delta-like 1"/>
    <property type="match status" value="1"/>
</dbReference>
<dbReference type="InterPro" id="IPR051022">
    <property type="entry name" value="Notch_Cell-Fate_Det"/>
</dbReference>
<keyword evidence="2 9" id="KW-0245">EGF-like domain</keyword>
<comment type="caution">
    <text evidence="9">Lacks conserved residue(s) required for the propagation of feature annotation.</text>
</comment>
<evidence type="ECO:0000256" key="5">
    <source>
        <dbReference type="ARBA" id="ARBA00022989"/>
    </source>
</evidence>
<dbReference type="GO" id="GO:0016020">
    <property type="term" value="C:membrane"/>
    <property type="evidence" value="ECO:0007669"/>
    <property type="project" value="UniProtKB-SubCell"/>
</dbReference>
<evidence type="ECO:0000256" key="9">
    <source>
        <dbReference type="PROSITE-ProRule" id="PRU00076"/>
    </source>
</evidence>
<evidence type="ECO:0000313" key="10">
    <source>
        <dbReference type="Proteomes" id="UP000000437"/>
    </source>
</evidence>
<dbReference type="PROSITE" id="PS50026">
    <property type="entry name" value="EGF_3"/>
    <property type="match status" value="4"/>
</dbReference>
<dbReference type="OrthoDB" id="6130531at2759"/>
<dbReference type="KEGG" id="dre:101883341"/>
<dbReference type="Pfam" id="PF12661">
    <property type="entry name" value="hEGF"/>
    <property type="match status" value="1"/>
</dbReference>
<evidence type="ECO:0000256" key="7">
    <source>
        <dbReference type="ARBA" id="ARBA00023157"/>
    </source>
</evidence>
<dbReference type="RefSeq" id="XP_005173621.2">
    <property type="nucleotide sequence ID" value="XM_005173564.6"/>
</dbReference>
<dbReference type="Gene3D" id="2.10.25.10">
    <property type="entry name" value="Laminin"/>
    <property type="match status" value="3"/>
</dbReference>
<keyword evidence="6" id="KW-0472">Membrane</keyword>
<organism evidence="10 11">
    <name type="scientific">Danio rerio</name>
    <name type="common">Zebrafish</name>
    <name type="synonym">Brachydanio rerio</name>
    <dbReference type="NCBI Taxonomy" id="7955"/>
    <lineage>
        <taxon>Eukaryota</taxon>
        <taxon>Metazoa</taxon>
        <taxon>Chordata</taxon>
        <taxon>Craniata</taxon>
        <taxon>Vertebrata</taxon>
        <taxon>Euteleostomi</taxon>
        <taxon>Actinopterygii</taxon>
        <taxon>Neopterygii</taxon>
        <taxon>Teleostei</taxon>
        <taxon>Ostariophysi</taxon>
        <taxon>Cypriniformes</taxon>
        <taxon>Danionidae</taxon>
        <taxon>Danioninae</taxon>
        <taxon>Danio</taxon>
    </lineage>
</organism>
<evidence type="ECO:0000313" key="12">
    <source>
        <dbReference type="ZFIN" id="ZDB-GENE-120405-2"/>
    </source>
</evidence>
<evidence type="ECO:0000256" key="2">
    <source>
        <dbReference type="ARBA" id="ARBA00022536"/>
    </source>
</evidence>
<dbReference type="GeneID" id="101883341"/>